<gene>
    <name evidence="3" type="ORF">DBZ45_13370</name>
</gene>
<dbReference type="SUPFAM" id="SSF53756">
    <property type="entry name" value="UDP-Glycosyltransferase/glycogen phosphorylase"/>
    <property type="match status" value="1"/>
</dbReference>
<dbReference type="Pfam" id="PF00534">
    <property type="entry name" value="Glycos_transf_1"/>
    <property type="match status" value="1"/>
</dbReference>
<evidence type="ECO:0000313" key="3">
    <source>
        <dbReference type="EMBL" id="RAM36813.1"/>
    </source>
</evidence>
<dbReference type="OrthoDB" id="506201at2"/>
<dbReference type="Proteomes" id="UP000249166">
    <property type="component" value="Unassembled WGS sequence"/>
</dbReference>
<protein>
    <submittedName>
        <fullName evidence="3">Colanic acid biosynthesis glycosyltransferase WcaL</fullName>
    </submittedName>
</protein>
<feature type="domain" description="Glycosyl transferase family 1" evidence="2">
    <location>
        <begin position="222"/>
        <end position="379"/>
    </location>
</feature>
<sequence>MLQSEPATAYILKMYPRFSETFIVSEILAREAAGDTIEIFSLLPPNDPRFHPELARVKAPVTYIGRPKSADGAWNVFRAAEAAGLAPAVARVFAELATADTNDALQAINLAVALKNRNIRHLHVHFASTPTTVARLASAITGIPYSFTAHAVDIFLDSVSPDDLRIKFAQAHHAVTISEYNLRFLRRLFPDVTSRLHLVRNGLELDRFPYRDPRPIGATLRVAAVGRLVEKKGFQHLLPAAAELVAHGFPLDLRIAGTGLLAEQLQSSVEQLGLVRSVRLLGPQTQDQVHELLDSADAFIAPCVVGSDGNADGMPTVLLEAMAAGVPCISTAVTGIPEAVRNGHTGILTRPGQPHLLAQAIRRISSPAMDRVSMARNARALIEKDYDVRRQAEALRALSMEARRVA</sequence>
<dbReference type="EMBL" id="QLNP01000084">
    <property type="protein sequence ID" value="RAM36813.1"/>
    <property type="molecule type" value="Genomic_DNA"/>
</dbReference>
<dbReference type="PANTHER" id="PTHR12526:SF630">
    <property type="entry name" value="GLYCOSYLTRANSFERASE"/>
    <property type="match status" value="1"/>
</dbReference>
<evidence type="ECO:0000259" key="2">
    <source>
        <dbReference type="Pfam" id="PF00534"/>
    </source>
</evidence>
<dbReference type="InterPro" id="IPR001296">
    <property type="entry name" value="Glyco_trans_1"/>
</dbReference>
<dbReference type="Gene3D" id="3.40.50.2000">
    <property type="entry name" value="Glycogen Phosphorylase B"/>
    <property type="match status" value="2"/>
</dbReference>
<name>A0A328HII7_ARTGO</name>
<dbReference type="PANTHER" id="PTHR12526">
    <property type="entry name" value="GLYCOSYLTRANSFERASE"/>
    <property type="match status" value="1"/>
</dbReference>
<comment type="caution">
    <text evidence="3">The sequence shown here is derived from an EMBL/GenBank/DDBJ whole genome shotgun (WGS) entry which is preliminary data.</text>
</comment>
<dbReference type="GO" id="GO:0016757">
    <property type="term" value="F:glycosyltransferase activity"/>
    <property type="evidence" value="ECO:0007669"/>
    <property type="project" value="InterPro"/>
</dbReference>
<accession>A0A328HII7</accession>
<reference evidence="3 4" key="1">
    <citation type="submission" date="2018-04" db="EMBL/GenBank/DDBJ databases">
        <title>Bacteria isolated from cave deposits of Manipur.</title>
        <authorList>
            <person name="Sahoo D."/>
            <person name="Sarangthem I."/>
            <person name="Nandeibam J."/>
        </authorList>
    </citation>
    <scope>NUCLEOTIDE SEQUENCE [LARGE SCALE GENOMIC DNA]</scope>
    <source>
        <strain evidence="4">mrc11</strain>
    </source>
</reference>
<dbReference type="RefSeq" id="WP_111904379.1">
    <property type="nucleotide sequence ID" value="NZ_QLNP01000084.1"/>
</dbReference>
<proteinExistence type="predicted"/>
<keyword evidence="1 3" id="KW-0808">Transferase</keyword>
<organism evidence="3 4">
    <name type="scientific">Arthrobacter globiformis</name>
    <dbReference type="NCBI Taxonomy" id="1665"/>
    <lineage>
        <taxon>Bacteria</taxon>
        <taxon>Bacillati</taxon>
        <taxon>Actinomycetota</taxon>
        <taxon>Actinomycetes</taxon>
        <taxon>Micrococcales</taxon>
        <taxon>Micrococcaceae</taxon>
        <taxon>Arthrobacter</taxon>
    </lineage>
</organism>
<dbReference type="AlphaFoldDB" id="A0A328HII7"/>
<evidence type="ECO:0000256" key="1">
    <source>
        <dbReference type="ARBA" id="ARBA00022679"/>
    </source>
</evidence>
<evidence type="ECO:0000313" key="4">
    <source>
        <dbReference type="Proteomes" id="UP000249166"/>
    </source>
</evidence>